<dbReference type="InterPro" id="IPR023637">
    <property type="entry name" value="Urocanase-like"/>
</dbReference>
<dbReference type="Proteomes" id="UP000194236">
    <property type="component" value="Unassembled WGS sequence"/>
</dbReference>
<evidence type="ECO:0000313" key="3">
    <source>
        <dbReference type="Proteomes" id="UP000194236"/>
    </source>
</evidence>
<reference evidence="2 3" key="1">
    <citation type="submission" date="2017-03" db="EMBL/GenBank/DDBJ databases">
        <title>Genome Survey of Euroglyphus maynei.</title>
        <authorList>
            <person name="Arlian L.G."/>
            <person name="Morgan M.S."/>
            <person name="Rider S.D."/>
        </authorList>
    </citation>
    <scope>NUCLEOTIDE SEQUENCE [LARGE SCALE GENOMIC DNA]</scope>
    <source>
        <strain evidence="2">Arlian Lab</strain>
        <tissue evidence="2">Whole body</tissue>
    </source>
</reference>
<keyword evidence="3" id="KW-1185">Reference proteome</keyword>
<dbReference type="PANTHER" id="PTHR12216">
    <property type="entry name" value="UROCANATE HYDRATASE"/>
    <property type="match status" value="1"/>
</dbReference>
<name>A0A1Y3AWS3_EURMA</name>
<dbReference type="Gene3D" id="3.40.1770.10">
    <property type="entry name" value="Urocanase superfamily"/>
    <property type="match status" value="1"/>
</dbReference>
<comment type="caution">
    <text evidence="2">The sequence shown here is derived from an EMBL/GenBank/DDBJ whole genome shotgun (WGS) entry which is preliminary data.</text>
</comment>
<dbReference type="InterPro" id="IPR035400">
    <property type="entry name" value="Urocanase_N"/>
</dbReference>
<dbReference type="SUPFAM" id="SSF111326">
    <property type="entry name" value="Urocanase"/>
    <property type="match status" value="1"/>
</dbReference>
<dbReference type="InterPro" id="IPR036190">
    <property type="entry name" value="Urocanase_sf"/>
</dbReference>
<dbReference type="GO" id="GO:0016153">
    <property type="term" value="F:urocanate hydratase activity"/>
    <property type="evidence" value="ECO:0007669"/>
    <property type="project" value="TreeGrafter"/>
</dbReference>
<dbReference type="AlphaFoldDB" id="A0A1Y3AWS3"/>
<gene>
    <name evidence="2" type="ORF">BLA29_013030</name>
</gene>
<dbReference type="GO" id="GO:0006548">
    <property type="term" value="P:L-histidine catabolic process"/>
    <property type="evidence" value="ECO:0007669"/>
    <property type="project" value="TreeGrafter"/>
</dbReference>
<accession>A0A1Y3AWS3</accession>
<dbReference type="OrthoDB" id="194468at2759"/>
<protein>
    <recommendedName>
        <fullName evidence="1">Urocanase N-terminal domain-containing protein</fullName>
    </recommendedName>
</protein>
<evidence type="ECO:0000313" key="2">
    <source>
        <dbReference type="EMBL" id="OTF72942.1"/>
    </source>
</evidence>
<proteinExistence type="predicted"/>
<dbReference type="EMBL" id="MUJZ01053917">
    <property type="protein sequence ID" value="OTF72942.1"/>
    <property type="molecule type" value="Genomic_DNA"/>
</dbReference>
<dbReference type="PANTHER" id="PTHR12216:SF3">
    <property type="entry name" value="UROCANATE HYDRATASE"/>
    <property type="match status" value="1"/>
</dbReference>
<sequence>MNPSLLECLRNGIPIDPLPDYNGKRDEHVVHAPNRLHDLNNDNDKQLAINNALRYFPKHLHSILFNEFLDEFNQYGHIYMYRFIPKFTIKAYPIDIYPAKCQEAAAIMLMIMNNLDKDVAQFPHELVCYGGNGQVFSNWYVFFPFSWK</sequence>
<evidence type="ECO:0000259" key="1">
    <source>
        <dbReference type="Pfam" id="PF17391"/>
    </source>
</evidence>
<organism evidence="2 3">
    <name type="scientific">Euroglyphus maynei</name>
    <name type="common">Mayne's house dust mite</name>
    <dbReference type="NCBI Taxonomy" id="6958"/>
    <lineage>
        <taxon>Eukaryota</taxon>
        <taxon>Metazoa</taxon>
        <taxon>Ecdysozoa</taxon>
        <taxon>Arthropoda</taxon>
        <taxon>Chelicerata</taxon>
        <taxon>Arachnida</taxon>
        <taxon>Acari</taxon>
        <taxon>Acariformes</taxon>
        <taxon>Sarcoptiformes</taxon>
        <taxon>Astigmata</taxon>
        <taxon>Psoroptidia</taxon>
        <taxon>Analgoidea</taxon>
        <taxon>Pyroglyphidae</taxon>
        <taxon>Pyroglyphinae</taxon>
        <taxon>Euroglyphus</taxon>
    </lineage>
</organism>
<dbReference type="Pfam" id="PF17391">
    <property type="entry name" value="Urocanase_N"/>
    <property type="match status" value="1"/>
</dbReference>
<feature type="domain" description="Urocanase N-terminal" evidence="1">
    <location>
        <begin position="89"/>
        <end position="142"/>
    </location>
</feature>